<dbReference type="InterPro" id="IPR000160">
    <property type="entry name" value="GGDEF_dom"/>
</dbReference>
<dbReference type="PANTHER" id="PTHR45138">
    <property type="entry name" value="REGULATORY COMPONENTS OF SENSORY TRANSDUCTION SYSTEM"/>
    <property type="match status" value="1"/>
</dbReference>
<sequence length="291" mass="33630">MIKEALSKEDSIVIIFDEEGNLEYSSIDTDNFKNIIGDKDKIKKELIDDRIVVLKDYIVKIEVLDLGFKKHFIASLYYISSKENNNLLSLAYTDKYTGLYNRNLWYKIEETIMNPLQSDKYCMIVIDIDSLNKINDIKGSSQGDKVIQDIAIAIKETTGVSDIAIRYGGDEFIIILTNSDEHKAIYILNTIRDKIKSIEYMDIDISGGVSYSQGNDSFKELFIKSNKNMISEKDYKKNQIISKLDDYNLIKFHLMNILDISENAIENKDIQNNIEQEINTILSLIYKKMYK</sequence>
<dbReference type="SMART" id="SM00267">
    <property type="entry name" value="GGDEF"/>
    <property type="match status" value="1"/>
</dbReference>
<evidence type="ECO:0000313" key="3">
    <source>
        <dbReference type="Proteomes" id="UP000724672"/>
    </source>
</evidence>
<dbReference type="RefSeq" id="WP_203367093.1">
    <property type="nucleotide sequence ID" value="NZ_WSFT01000042.1"/>
</dbReference>
<keyword evidence="3" id="KW-1185">Reference proteome</keyword>
<dbReference type="Pfam" id="PF00990">
    <property type="entry name" value="GGDEF"/>
    <property type="match status" value="1"/>
</dbReference>
<proteinExistence type="predicted"/>
<dbReference type="GO" id="GO:0043709">
    <property type="term" value="P:cell adhesion involved in single-species biofilm formation"/>
    <property type="evidence" value="ECO:0007669"/>
    <property type="project" value="TreeGrafter"/>
</dbReference>
<dbReference type="SUPFAM" id="SSF55073">
    <property type="entry name" value="Nucleotide cyclase"/>
    <property type="match status" value="1"/>
</dbReference>
<dbReference type="Proteomes" id="UP000724672">
    <property type="component" value="Unassembled WGS sequence"/>
</dbReference>
<dbReference type="PANTHER" id="PTHR45138:SF23">
    <property type="entry name" value="SIGNALING PROTEIN"/>
    <property type="match status" value="1"/>
</dbReference>
<dbReference type="CDD" id="cd01949">
    <property type="entry name" value="GGDEF"/>
    <property type="match status" value="1"/>
</dbReference>
<dbReference type="GO" id="GO:1902201">
    <property type="term" value="P:negative regulation of bacterial-type flagellum-dependent cell motility"/>
    <property type="evidence" value="ECO:0007669"/>
    <property type="project" value="TreeGrafter"/>
</dbReference>
<dbReference type="NCBIfam" id="TIGR00254">
    <property type="entry name" value="GGDEF"/>
    <property type="match status" value="1"/>
</dbReference>
<dbReference type="GO" id="GO:0052621">
    <property type="term" value="F:diguanylate cyclase activity"/>
    <property type="evidence" value="ECO:0007669"/>
    <property type="project" value="TreeGrafter"/>
</dbReference>
<comment type="caution">
    <text evidence="2">The sequence shown here is derived from an EMBL/GenBank/DDBJ whole genome shotgun (WGS) entry which is preliminary data.</text>
</comment>
<dbReference type="InterPro" id="IPR043128">
    <property type="entry name" value="Rev_trsase/Diguanyl_cyclase"/>
</dbReference>
<dbReference type="InterPro" id="IPR050469">
    <property type="entry name" value="Diguanylate_Cyclase"/>
</dbReference>
<reference evidence="2" key="1">
    <citation type="submission" date="2019-12" db="EMBL/GenBank/DDBJ databases">
        <title>Clostridiaceae gen. nov. sp. nov., isolated from sediment in Xinjiang, China.</title>
        <authorList>
            <person name="Zhang R."/>
        </authorList>
    </citation>
    <scope>NUCLEOTIDE SEQUENCE</scope>
    <source>
        <strain evidence="2">D2Q-11</strain>
    </source>
</reference>
<evidence type="ECO:0000259" key="1">
    <source>
        <dbReference type="PROSITE" id="PS50887"/>
    </source>
</evidence>
<evidence type="ECO:0000313" key="2">
    <source>
        <dbReference type="EMBL" id="MBS4539168.1"/>
    </source>
</evidence>
<dbReference type="Gene3D" id="3.30.70.270">
    <property type="match status" value="1"/>
</dbReference>
<protein>
    <submittedName>
        <fullName evidence="2">GGDEF domain-containing protein</fullName>
    </submittedName>
</protein>
<dbReference type="EMBL" id="WSFT01000042">
    <property type="protein sequence ID" value="MBS4539168.1"/>
    <property type="molecule type" value="Genomic_DNA"/>
</dbReference>
<name>A0A942Z9C1_9FIRM</name>
<dbReference type="InterPro" id="IPR029787">
    <property type="entry name" value="Nucleotide_cyclase"/>
</dbReference>
<dbReference type="PROSITE" id="PS50887">
    <property type="entry name" value="GGDEF"/>
    <property type="match status" value="1"/>
</dbReference>
<gene>
    <name evidence="2" type="ORF">GOQ27_11895</name>
</gene>
<organism evidence="2 3">
    <name type="scientific">Anaeromonas frigoriresistens</name>
    <dbReference type="NCBI Taxonomy" id="2683708"/>
    <lineage>
        <taxon>Bacteria</taxon>
        <taxon>Bacillati</taxon>
        <taxon>Bacillota</taxon>
        <taxon>Tissierellia</taxon>
        <taxon>Tissierellales</taxon>
        <taxon>Thermohalobacteraceae</taxon>
        <taxon>Anaeromonas</taxon>
    </lineage>
</organism>
<dbReference type="AlphaFoldDB" id="A0A942Z9C1"/>
<feature type="domain" description="GGDEF" evidence="1">
    <location>
        <begin position="119"/>
        <end position="245"/>
    </location>
</feature>
<accession>A0A942Z9C1</accession>
<dbReference type="GO" id="GO:0005886">
    <property type="term" value="C:plasma membrane"/>
    <property type="evidence" value="ECO:0007669"/>
    <property type="project" value="TreeGrafter"/>
</dbReference>